<dbReference type="AlphaFoldDB" id="A0A0W4ZBT4"/>
<evidence type="ECO:0000256" key="2">
    <source>
        <dbReference type="ARBA" id="ARBA00022737"/>
    </source>
</evidence>
<protein>
    <recommendedName>
        <fullName evidence="6">BTB domain-containing protein</fullName>
    </recommendedName>
</protein>
<evidence type="ECO:0000313" key="4">
    <source>
        <dbReference type="EMBL" id="KTW25765.1"/>
    </source>
</evidence>
<proteinExistence type="predicted"/>
<dbReference type="InterPro" id="IPR011333">
    <property type="entry name" value="SKP1/BTB/POZ_sf"/>
</dbReference>
<dbReference type="GeneID" id="28938087"/>
<dbReference type="PANTHER" id="PTHR43503">
    <property type="entry name" value="MCG48959-RELATED"/>
    <property type="match status" value="1"/>
</dbReference>
<keyword evidence="2" id="KW-0677">Repeat</keyword>
<keyword evidence="5" id="KW-1185">Reference proteome</keyword>
<keyword evidence="1" id="KW-0880">Kelch repeat</keyword>
<dbReference type="RefSeq" id="XP_018224374.1">
    <property type="nucleotide sequence ID" value="XM_018371884.1"/>
</dbReference>
<dbReference type="InterPro" id="IPR015915">
    <property type="entry name" value="Kelch-typ_b-propeller"/>
</dbReference>
<name>A0A0W4ZBT4_PNEC8</name>
<dbReference type="GO" id="GO:0045454">
    <property type="term" value="P:cell redox homeostasis"/>
    <property type="evidence" value="ECO:0007669"/>
    <property type="project" value="TreeGrafter"/>
</dbReference>
<dbReference type="Gene3D" id="3.30.710.10">
    <property type="entry name" value="Potassium Channel Kv1.1, Chain A"/>
    <property type="match status" value="1"/>
</dbReference>
<dbReference type="OrthoDB" id="10001928at2759"/>
<gene>
    <name evidence="4" type="ORF">T552_03378</name>
</gene>
<evidence type="ECO:0008006" key="6">
    <source>
        <dbReference type="Google" id="ProtNLM"/>
    </source>
</evidence>
<dbReference type="EMBL" id="LFVZ01000016">
    <property type="protein sequence ID" value="KTW25765.1"/>
    <property type="molecule type" value="Genomic_DNA"/>
</dbReference>
<dbReference type="PANTHER" id="PTHR43503:SF2">
    <property type="entry name" value="NEGATIVE REGULATOR OF SPORULATION MDS3-RELATED"/>
    <property type="match status" value="1"/>
</dbReference>
<evidence type="ECO:0000256" key="3">
    <source>
        <dbReference type="SAM" id="MobiDB-lite"/>
    </source>
</evidence>
<comment type="caution">
    <text evidence="4">The sequence shown here is derived from an EMBL/GenBank/DDBJ whole genome shotgun (WGS) entry which is preliminary data.</text>
</comment>
<dbReference type="SUPFAM" id="SSF54695">
    <property type="entry name" value="POZ domain"/>
    <property type="match status" value="1"/>
</dbReference>
<feature type="region of interest" description="Disordered" evidence="3">
    <location>
        <begin position="253"/>
        <end position="274"/>
    </location>
</feature>
<feature type="compositionally biased region" description="Basic and acidic residues" evidence="3">
    <location>
        <begin position="258"/>
        <end position="268"/>
    </location>
</feature>
<organism evidence="4 5">
    <name type="scientific">Pneumocystis carinii (strain B80)</name>
    <name type="common">Rat pneumocystis pneumonia agent</name>
    <name type="synonym">Pneumocystis carinii f. sp. carinii</name>
    <dbReference type="NCBI Taxonomy" id="1408658"/>
    <lineage>
        <taxon>Eukaryota</taxon>
        <taxon>Fungi</taxon>
        <taxon>Dikarya</taxon>
        <taxon>Ascomycota</taxon>
        <taxon>Taphrinomycotina</taxon>
        <taxon>Pneumocystomycetes</taxon>
        <taxon>Pneumocystaceae</taxon>
        <taxon>Pneumocystis</taxon>
    </lineage>
</organism>
<dbReference type="VEuPathDB" id="FungiDB:T552_03378"/>
<dbReference type="Pfam" id="PF24681">
    <property type="entry name" value="Kelch_KLHDC2_KLHL20_DRC7"/>
    <property type="match status" value="1"/>
</dbReference>
<dbReference type="SUPFAM" id="SSF117281">
    <property type="entry name" value="Kelch motif"/>
    <property type="match status" value="1"/>
</dbReference>
<dbReference type="Proteomes" id="UP000054454">
    <property type="component" value="Unassembled WGS sequence"/>
</dbReference>
<dbReference type="GO" id="GO:0005739">
    <property type="term" value="C:mitochondrion"/>
    <property type="evidence" value="ECO:0007669"/>
    <property type="project" value="TreeGrafter"/>
</dbReference>
<dbReference type="Gene3D" id="2.120.10.80">
    <property type="entry name" value="Kelch-type beta propeller"/>
    <property type="match status" value="2"/>
</dbReference>
<dbReference type="GO" id="GO:0005829">
    <property type="term" value="C:cytosol"/>
    <property type="evidence" value="ECO:0007669"/>
    <property type="project" value="TreeGrafter"/>
</dbReference>
<evidence type="ECO:0000256" key="1">
    <source>
        <dbReference type="ARBA" id="ARBA00022441"/>
    </source>
</evidence>
<sequence>MEEISNCLNNLASLALSTTGEIPPPLVGCSFTLIGTKLYVFGGRLVSNWCLTNDLYVLDLESYIWTKIHNPSPNLPEPRYFHSADIYLNCIYVFGGIGLSKNPDKPYCVLDDIVVFDLQFGKWKKIMVSSSYFPKPRYAHLSVINMNFLVIIGGQDLENNYIEEANCFDLNTHVWSSSFVFNKHCGLYRSVASCKMETFPECALNLSEKSTLISEIASSGQNSPFQTKRKSLSISESSKRLSVHSEISNLHYHSQSKKSFDNAQKSDGELTSSSHTQYVPGSPIYIYSNYNFKNLKNGLYMLTISENNEYDTTDISDKVSGELKPSGLRFPSGGILGEHFVIFGTYLTNTTHSYSIWSIDLNSLTWSKIDPGPLLNEGSWNKGIIDYDKNCLLIFGNKKQDLVEDYNHRRINFDHIILVELEAFGIFRVTIPKMSSTAQELGLMMLEDPSFSDMEILTQDNVVLPCSTKVLSTRWPRFHSFFKSSLKKDTTEFSTYDFLNENRRSTLTLHNNLTQLSNSGPPSARFYNRSRTLYIPHPSSVVQQFLRFLYTYSLEPSILDDISALFSLLSLSKSFGPDLEVKDLSLYIFYALQKCLTPENASSIYEMAVLYGHRGLQIRALKLVSSLNKDNN</sequence>
<accession>A0A0W4ZBT4</accession>
<reference evidence="5" key="1">
    <citation type="journal article" date="2016" name="Nat. Commun.">
        <title>Genome analysis of three Pneumocystis species reveals adaptation mechanisms to life exclusively in mammalian hosts.</title>
        <authorList>
            <person name="Ma L."/>
            <person name="Chen Z."/>
            <person name="Huang D.W."/>
            <person name="Kutty G."/>
            <person name="Ishihara M."/>
            <person name="Wang H."/>
            <person name="Abouelleil A."/>
            <person name="Bishop L."/>
            <person name="Davey E."/>
            <person name="Deng R."/>
            <person name="Deng X."/>
            <person name="Fan L."/>
            <person name="Fantoni G."/>
            <person name="Fitzgerald M."/>
            <person name="Gogineni E."/>
            <person name="Goldberg J.M."/>
            <person name="Handley G."/>
            <person name="Hu X."/>
            <person name="Huber C."/>
            <person name="Jiao X."/>
            <person name="Jones K."/>
            <person name="Levin J.Z."/>
            <person name="Liu Y."/>
            <person name="Macdonald P."/>
            <person name="Melnikov A."/>
            <person name="Raley C."/>
            <person name="Sassi M."/>
            <person name="Sherman B.T."/>
            <person name="Song X."/>
            <person name="Sykes S."/>
            <person name="Tran B."/>
            <person name="Walsh L."/>
            <person name="Xia Y."/>
            <person name="Yang J."/>
            <person name="Young S."/>
            <person name="Zeng Q."/>
            <person name="Zheng X."/>
            <person name="Stephens R."/>
            <person name="Nusbaum C."/>
            <person name="Birren B.W."/>
            <person name="Azadi P."/>
            <person name="Lempicki R.A."/>
            <person name="Cuomo C.A."/>
            <person name="Kovacs J.A."/>
        </authorList>
    </citation>
    <scope>NUCLEOTIDE SEQUENCE [LARGE SCALE GENOMIC DNA]</scope>
    <source>
        <strain evidence="5">B80</strain>
    </source>
</reference>
<evidence type="ECO:0000313" key="5">
    <source>
        <dbReference type="Proteomes" id="UP000054454"/>
    </source>
</evidence>